<keyword evidence="2" id="KW-1185">Reference proteome</keyword>
<dbReference type="Proteomes" id="UP000297998">
    <property type="component" value="Unassembled WGS sequence"/>
</dbReference>
<comment type="caution">
    <text evidence="1">The sequence shown here is derived from an EMBL/GenBank/DDBJ whole genome shotgun (WGS) entry which is preliminary data.</text>
</comment>
<evidence type="ECO:0000313" key="2">
    <source>
        <dbReference type="Proteomes" id="UP000297998"/>
    </source>
</evidence>
<sequence>MKLALLLSSIFLLFNGCLSFKEVDSQKNNLDVTNIKKLNGNYQIIQINNDSIYKKQRVYSNLFQQLDRKLIKDTLHIDSLKTYSLKIDILSKKKMKLLYLENGTLFRERVIKTKLKKDGFLYLKNKNFQPLLIPYIAGAIDINKIRFGLDTNNNLILDVANHTSGAILLIAFLDGRTNKYRLTYERID</sequence>
<evidence type="ECO:0000313" key="1">
    <source>
        <dbReference type="EMBL" id="TGN24315.1"/>
    </source>
</evidence>
<organism evidence="1 2">
    <name type="scientific">Empedobacter tilapiae</name>
    <dbReference type="NCBI Taxonomy" id="2491114"/>
    <lineage>
        <taxon>Bacteria</taxon>
        <taxon>Pseudomonadati</taxon>
        <taxon>Bacteroidota</taxon>
        <taxon>Flavobacteriia</taxon>
        <taxon>Flavobacteriales</taxon>
        <taxon>Weeksellaceae</taxon>
        <taxon>Empedobacter</taxon>
    </lineage>
</organism>
<dbReference type="OrthoDB" id="756944at2"/>
<name>A0A4Z1BQA5_9FLAO</name>
<dbReference type="EMBL" id="SRPE01000010">
    <property type="protein sequence ID" value="TGN24315.1"/>
    <property type="molecule type" value="Genomic_DNA"/>
</dbReference>
<protein>
    <submittedName>
        <fullName evidence="1">Uncharacterized protein</fullName>
    </submittedName>
</protein>
<accession>A0A4Z1BQA5</accession>
<gene>
    <name evidence="1" type="ORF">E4J94_13815</name>
</gene>
<dbReference type="RefSeq" id="WP_135836385.1">
    <property type="nucleotide sequence ID" value="NZ_SRPE01000010.1"/>
</dbReference>
<proteinExistence type="predicted"/>
<dbReference type="AlphaFoldDB" id="A0A4Z1BQA5"/>
<reference evidence="1 2" key="1">
    <citation type="submission" date="2019-03" db="EMBL/GenBank/DDBJ databases">
        <title>Empedobacter tilapiae sp. nov., isolated from an intestine of Nile tilapia Oreochromis niloticus.</title>
        <authorList>
            <person name="Kim Y.-O."/>
            <person name="Yoon J.-H."/>
        </authorList>
    </citation>
    <scope>NUCLEOTIDE SEQUENCE [LARGE SCALE GENOMIC DNA]</scope>
    <source>
        <strain evidence="1 2">MRS2</strain>
    </source>
</reference>